<feature type="chain" id="PRO_5020230335" evidence="6">
    <location>
        <begin position="40"/>
        <end position="264"/>
    </location>
</feature>
<name>A0A4V3BP05_SCAGO</name>
<proteinExistence type="inferred from homology"/>
<comment type="subcellular location">
    <subcellularLocation>
        <location evidence="1">Cell outer membrane</location>
    </subcellularLocation>
</comment>
<dbReference type="Proteomes" id="UP000295530">
    <property type="component" value="Unassembled WGS sequence"/>
</dbReference>
<evidence type="ECO:0000256" key="4">
    <source>
        <dbReference type="ARBA" id="ARBA00023136"/>
    </source>
</evidence>
<keyword evidence="5" id="KW-0998">Cell outer membrane</keyword>
<dbReference type="PANTHER" id="PTHR38776:SF1">
    <property type="entry name" value="MLTA-INTERACTING PROTEIN-RELATED"/>
    <property type="match status" value="1"/>
</dbReference>
<feature type="signal peptide" evidence="6">
    <location>
        <begin position="1"/>
        <end position="39"/>
    </location>
</feature>
<dbReference type="AlphaFoldDB" id="A0A4V3BP05"/>
<organism evidence="7 8">
    <name type="scientific">Scandinavium goeteborgense</name>
    <dbReference type="NCBI Taxonomy" id="1851514"/>
    <lineage>
        <taxon>Bacteria</taxon>
        <taxon>Pseudomonadati</taxon>
        <taxon>Pseudomonadota</taxon>
        <taxon>Gammaproteobacteria</taxon>
        <taxon>Enterobacterales</taxon>
        <taxon>Enterobacteriaceae</taxon>
        <taxon>Scandinavium</taxon>
    </lineage>
</organism>
<keyword evidence="4" id="KW-0472">Membrane</keyword>
<comment type="caution">
    <text evidence="7">The sequence shown here is derived from an EMBL/GenBank/DDBJ whole genome shotgun (WGS) entry which is preliminary data.</text>
</comment>
<evidence type="ECO:0000256" key="2">
    <source>
        <dbReference type="ARBA" id="ARBA00005722"/>
    </source>
</evidence>
<evidence type="ECO:0000256" key="6">
    <source>
        <dbReference type="SAM" id="SignalP"/>
    </source>
</evidence>
<dbReference type="EMBL" id="SNVX01000010">
    <property type="protein sequence ID" value="TDN56621.1"/>
    <property type="molecule type" value="Genomic_DNA"/>
</dbReference>
<dbReference type="InterPro" id="IPR010583">
    <property type="entry name" value="MipA"/>
</dbReference>
<protein>
    <submittedName>
        <fullName evidence="7">Outer membrane scaffolding protein for murein synthesis (MipA/OmpV family)</fullName>
    </submittedName>
</protein>
<dbReference type="GO" id="GO:0009279">
    <property type="term" value="C:cell outer membrane"/>
    <property type="evidence" value="ECO:0007669"/>
    <property type="project" value="UniProtKB-SubCell"/>
</dbReference>
<evidence type="ECO:0000313" key="8">
    <source>
        <dbReference type="Proteomes" id="UP000295530"/>
    </source>
</evidence>
<evidence type="ECO:0000256" key="1">
    <source>
        <dbReference type="ARBA" id="ARBA00004442"/>
    </source>
</evidence>
<reference evidence="7 8" key="1">
    <citation type="submission" date="2019-03" db="EMBL/GenBank/DDBJ databases">
        <title>Genomic analyses of the natural microbiome of Caenorhabditis elegans.</title>
        <authorList>
            <person name="Samuel B."/>
        </authorList>
    </citation>
    <scope>NUCLEOTIDE SEQUENCE [LARGE SCALE GENOMIC DNA]</scope>
    <source>
        <strain evidence="7 8">BIGb0156</strain>
    </source>
</reference>
<evidence type="ECO:0000256" key="3">
    <source>
        <dbReference type="ARBA" id="ARBA00022729"/>
    </source>
</evidence>
<evidence type="ECO:0000256" key="5">
    <source>
        <dbReference type="ARBA" id="ARBA00023237"/>
    </source>
</evidence>
<evidence type="ECO:0000313" key="7">
    <source>
        <dbReference type="EMBL" id="TDN56621.1"/>
    </source>
</evidence>
<dbReference type="Pfam" id="PF06629">
    <property type="entry name" value="MipA"/>
    <property type="match status" value="1"/>
</dbReference>
<keyword evidence="3 6" id="KW-0732">Signal</keyword>
<dbReference type="GO" id="GO:0009252">
    <property type="term" value="P:peptidoglycan biosynthetic process"/>
    <property type="evidence" value="ECO:0007669"/>
    <property type="project" value="TreeGrafter"/>
</dbReference>
<dbReference type="PANTHER" id="PTHR38776">
    <property type="entry name" value="MLTA-INTERACTING PROTEIN-RELATED"/>
    <property type="match status" value="1"/>
</dbReference>
<gene>
    <name evidence="7" type="ORF">EC847_110126</name>
</gene>
<accession>A0A4V3BP05</accession>
<keyword evidence="8" id="KW-1185">Reference proteome</keyword>
<sequence>MMNRLMQHKAAFALKGNCMHKLLALVPCILLSAIDMAHSADFSLGVQGGSYGTAYKTRHADYWALPYIGYNGQTWYIDGTEAGYNFVNTDTQIFRAKVYYYTNQYSASDGRNAAMRSLDSRYSTMMAGFTYQYISPIGAFSTTVGADTLNNSQGVTVNAAYILLQQWGNFILVPEMGVDWSNAQNTRYYYGISEQESARSGLSPWRPHDSFVPYLQLAMNYAWSKQWNTWGEITGRLYPSTISDSPMVNKHGVTELTLGVSYTF</sequence>
<comment type="similarity">
    <text evidence="2">Belongs to the MipA/OmpV family.</text>
</comment>